<dbReference type="AlphaFoldDB" id="A0A8C4QMZ1"/>
<keyword evidence="1 4" id="KW-0479">Metal-binding</keyword>
<evidence type="ECO:0000256" key="2">
    <source>
        <dbReference type="ARBA" id="ARBA00022833"/>
    </source>
</evidence>
<dbReference type="CDD" id="cd08368">
    <property type="entry name" value="LIM"/>
    <property type="match status" value="1"/>
</dbReference>
<keyword evidence="3 4" id="KW-0440">LIM domain</keyword>
<dbReference type="GO" id="GO:0046872">
    <property type="term" value="F:metal ion binding"/>
    <property type="evidence" value="ECO:0007669"/>
    <property type="project" value="UniProtKB-KW"/>
</dbReference>
<reference evidence="7" key="1">
    <citation type="submission" date="2025-08" db="UniProtKB">
        <authorList>
            <consortium name="Ensembl"/>
        </authorList>
    </citation>
    <scope>IDENTIFICATION</scope>
</reference>
<dbReference type="SMART" id="SM00132">
    <property type="entry name" value="LIM"/>
    <property type="match status" value="1"/>
</dbReference>
<dbReference type="PROSITE" id="PS00478">
    <property type="entry name" value="LIM_DOMAIN_1"/>
    <property type="match status" value="1"/>
</dbReference>
<dbReference type="Proteomes" id="UP000694388">
    <property type="component" value="Unplaced"/>
</dbReference>
<evidence type="ECO:0000256" key="5">
    <source>
        <dbReference type="SAM" id="MobiDB-lite"/>
    </source>
</evidence>
<evidence type="ECO:0000256" key="1">
    <source>
        <dbReference type="ARBA" id="ARBA00022723"/>
    </source>
</evidence>
<evidence type="ECO:0000313" key="8">
    <source>
        <dbReference type="Proteomes" id="UP000694388"/>
    </source>
</evidence>
<feature type="compositionally biased region" description="Polar residues" evidence="5">
    <location>
        <begin position="34"/>
        <end position="73"/>
    </location>
</feature>
<name>A0A8C4QMZ1_EPTBU</name>
<evidence type="ECO:0000313" key="7">
    <source>
        <dbReference type="Ensembl" id="ENSEBUP00000017884.1"/>
    </source>
</evidence>
<feature type="compositionally biased region" description="Basic and acidic residues" evidence="5">
    <location>
        <begin position="17"/>
        <end position="32"/>
    </location>
</feature>
<feature type="region of interest" description="Disordered" evidence="5">
    <location>
        <begin position="1"/>
        <end position="118"/>
    </location>
</feature>
<sequence length="211" mass="23506">MASSKVRPDQSWINRTSSEESVLRPTPRKFEIGDSSQKKQTSSFVSNQYSSGASGSTSPGYKSRSTSNISYSSGGTGPAFESYSSSSNIKYSDRTDGSSMTQKTTRTQTESWSSTKKDTSSNQALWSNAWHHCTRCNHALGKKDCFILDHMKQYFHKDCFNCGICDTPLGNKGEGDRLSVINKQVCCDRCSQKQKRESLLSLQFIRARRVA</sequence>
<feature type="compositionally biased region" description="Polar residues" evidence="5">
    <location>
        <begin position="97"/>
        <end position="118"/>
    </location>
</feature>
<accession>A0A8C4QMZ1</accession>
<dbReference type="Gene3D" id="2.10.110.10">
    <property type="entry name" value="Cysteine Rich Protein"/>
    <property type="match status" value="1"/>
</dbReference>
<reference evidence="7" key="2">
    <citation type="submission" date="2025-09" db="UniProtKB">
        <authorList>
            <consortium name="Ensembl"/>
        </authorList>
    </citation>
    <scope>IDENTIFICATION</scope>
</reference>
<evidence type="ECO:0000256" key="4">
    <source>
        <dbReference type="PROSITE-ProRule" id="PRU00125"/>
    </source>
</evidence>
<dbReference type="PROSITE" id="PS50023">
    <property type="entry name" value="LIM_DOMAIN_2"/>
    <property type="match status" value="1"/>
</dbReference>
<keyword evidence="8" id="KW-1185">Reference proteome</keyword>
<evidence type="ECO:0000259" key="6">
    <source>
        <dbReference type="PROSITE" id="PS50023"/>
    </source>
</evidence>
<dbReference type="InterPro" id="IPR001781">
    <property type="entry name" value="Znf_LIM"/>
</dbReference>
<dbReference type="OMA" id="FNGDAKM"/>
<feature type="domain" description="LIM zinc-binding" evidence="6">
    <location>
        <begin position="131"/>
        <end position="197"/>
    </location>
</feature>
<evidence type="ECO:0000256" key="3">
    <source>
        <dbReference type="ARBA" id="ARBA00023038"/>
    </source>
</evidence>
<proteinExistence type="predicted"/>
<organism evidence="7 8">
    <name type="scientific">Eptatretus burgeri</name>
    <name type="common">Inshore hagfish</name>
    <dbReference type="NCBI Taxonomy" id="7764"/>
    <lineage>
        <taxon>Eukaryota</taxon>
        <taxon>Metazoa</taxon>
        <taxon>Chordata</taxon>
        <taxon>Craniata</taxon>
        <taxon>Vertebrata</taxon>
        <taxon>Cyclostomata</taxon>
        <taxon>Myxini</taxon>
        <taxon>Myxiniformes</taxon>
        <taxon>Myxinidae</taxon>
        <taxon>Eptatretinae</taxon>
        <taxon>Eptatretus</taxon>
    </lineage>
</organism>
<dbReference type="Ensembl" id="ENSEBUT00000018460.1">
    <property type="protein sequence ID" value="ENSEBUP00000017884.1"/>
    <property type="gene ID" value="ENSEBUG00000011180.1"/>
</dbReference>
<keyword evidence="2 4" id="KW-0862">Zinc</keyword>
<protein>
    <recommendedName>
        <fullName evidence="6">LIM zinc-binding domain-containing protein</fullName>
    </recommendedName>
</protein>
<dbReference type="GeneTree" id="ENSGT00930000152803"/>